<comment type="caution">
    <text evidence="1">The sequence shown here is derived from an EMBL/GenBank/DDBJ whole genome shotgun (WGS) entry which is preliminary data.</text>
</comment>
<sequence>MKYSEKSAFASCIVRPSALRTGWPRVQVTKKGRTLNSTGYVSSQFCHDQEFWVRLVREFDFPTVLQLIGEGGGSHSAVSVSFPYVASRQKHRGSLPLCNNGVGSDGACRET</sequence>
<proteinExistence type="predicted"/>
<accession>A0A5B7FN77</accession>
<gene>
    <name evidence="1" type="ORF">E2C01_041683</name>
</gene>
<organism evidence="1 2">
    <name type="scientific">Portunus trituberculatus</name>
    <name type="common">Swimming crab</name>
    <name type="synonym">Neptunus trituberculatus</name>
    <dbReference type="NCBI Taxonomy" id="210409"/>
    <lineage>
        <taxon>Eukaryota</taxon>
        <taxon>Metazoa</taxon>
        <taxon>Ecdysozoa</taxon>
        <taxon>Arthropoda</taxon>
        <taxon>Crustacea</taxon>
        <taxon>Multicrustacea</taxon>
        <taxon>Malacostraca</taxon>
        <taxon>Eumalacostraca</taxon>
        <taxon>Eucarida</taxon>
        <taxon>Decapoda</taxon>
        <taxon>Pleocyemata</taxon>
        <taxon>Brachyura</taxon>
        <taxon>Eubrachyura</taxon>
        <taxon>Portunoidea</taxon>
        <taxon>Portunidae</taxon>
        <taxon>Portuninae</taxon>
        <taxon>Portunus</taxon>
    </lineage>
</organism>
<protein>
    <submittedName>
        <fullName evidence="1">Uncharacterized protein</fullName>
    </submittedName>
</protein>
<dbReference type="Proteomes" id="UP000324222">
    <property type="component" value="Unassembled WGS sequence"/>
</dbReference>
<evidence type="ECO:0000313" key="1">
    <source>
        <dbReference type="EMBL" id="MPC47922.1"/>
    </source>
</evidence>
<reference evidence="1 2" key="1">
    <citation type="submission" date="2019-05" db="EMBL/GenBank/DDBJ databases">
        <title>Another draft genome of Portunus trituberculatus and its Hox gene families provides insights of decapod evolution.</title>
        <authorList>
            <person name="Jeong J.-H."/>
            <person name="Song I."/>
            <person name="Kim S."/>
            <person name="Choi T."/>
            <person name="Kim D."/>
            <person name="Ryu S."/>
            <person name="Kim W."/>
        </authorList>
    </citation>
    <scope>NUCLEOTIDE SEQUENCE [LARGE SCALE GENOMIC DNA]</scope>
    <source>
        <tissue evidence="1">Muscle</tissue>
    </source>
</reference>
<dbReference type="EMBL" id="VSRR010008000">
    <property type="protein sequence ID" value="MPC47922.1"/>
    <property type="molecule type" value="Genomic_DNA"/>
</dbReference>
<name>A0A5B7FN77_PORTR</name>
<keyword evidence="2" id="KW-1185">Reference proteome</keyword>
<dbReference type="AlphaFoldDB" id="A0A5B7FN77"/>
<evidence type="ECO:0000313" key="2">
    <source>
        <dbReference type="Proteomes" id="UP000324222"/>
    </source>
</evidence>